<dbReference type="EMBL" id="BMGI01000001">
    <property type="protein sequence ID" value="GGD19532.1"/>
    <property type="molecule type" value="Genomic_DNA"/>
</dbReference>
<gene>
    <name evidence="2" type="ORF">GCM10011358_00160</name>
</gene>
<sequence>MSRGFHLVSFLAIAGTASVLASCEQSPYGRDEFSTVVVDEYTFRVSKAGSAWVSWWVQDNFLVDFIPPLPVLKPKQIEAIERASGCNVLAAEYFAGAVQPAYLQASVDC</sequence>
<accession>A0ABQ1Q9Z9</accession>
<dbReference type="PROSITE" id="PS51257">
    <property type="entry name" value="PROKAR_LIPOPROTEIN"/>
    <property type="match status" value="1"/>
</dbReference>
<evidence type="ECO:0008006" key="4">
    <source>
        <dbReference type="Google" id="ProtNLM"/>
    </source>
</evidence>
<organism evidence="2 3">
    <name type="scientific">Sinisalibacter lacisalsi</name>
    <dbReference type="NCBI Taxonomy" id="1526570"/>
    <lineage>
        <taxon>Bacteria</taxon>
        <taxon>Pseudomonadati</taxon>
        <taxon>Pseudomonadota</taxon>
        <taxon>Alphaproteobacteria</taxon>
        <taxon>Rhodobacterales</taxon>
        <taxon>Roseobacteraceae</taxon>
        <taxon>Sinisalibacter</taxon>
    </lineage>
</organism>
<protein>
    <recommendedName>
        <fullName evidence="4">Lipoprotein</fullName>
    </recommendedName>
</protein>
<evidence type="ECO:0000313" key="3">
    <source>
        <dbReference type="Proteomes" id="UP000617355"/>
    </source>
</evidence>
<name>A0ABQ1Q9Z9_9RHOB</name>
<evidence type="ECO:0000256" key="1">
    <source>
        <dbReference type="SAM" id="SignalP"/>
    </source>
</evidence>
<evidence type="ECO:0000313" key="2">
    <source>
        <dbReference type="EMBL" id="GGD19532.1"/>
    </source>
</evidence>
<comment type="caution">
    <text evidence="2">The sequence shown here is derived from an EMBL/GenBank/DDBJ whole genome shotgun (WGS) entry which is preliminary data.</text>
</comment>
<dbReference type="Proteomes" id="UP000617355">
    <property type="component" value="Unassembled WGS sequence"/>
</dbReference>
<feature type="chain" id="PRO_5047517681" description="Lipoprotein" evidence="1">
    <location>
        <begin position="22"/>
        <end position="109"/>
    </location>
</feature>
<proteinExistence type="predicted"/>
<feature type="signal peptide" evidence="1">
    <location>
        <begin position="1"/>
        <end position="21"/>
    </location>
</feature>
<reference evidence="3" key="1">
    <citation type="journal article" date="2019" name="Int. J. Syst. Evol. Microbiol.">
        <title>The Global Catalogue of Microorganisms (GCM) 10K type strain sequencing project: providing services to taxonomists for standard genome sequencing and annotation.</title>
        <authorList>
            <consortium name="The Broad Institute Genomics Platform"/>
            <consortium name="The Broad Institute Genome Sequencing Center for Infectious Disease"/>
            <person name="Wu L."/>
            <person name="Ma J."/>
        </authorList>
    </citation>
    <scope>NUCLEOTIDE SEQUENCE [LARGE SCALE GENOMIC DNA]</scope>
    <source>
        <strain evidence="3">CGMCC 1.12922</strain>
    </source>
</reference>
<keyword evidence="3" id="KW-1185">Reference proteome</keyword>
<keyword evidence="1" id="KW-0732">Signal</keyword>